<dbReference type="Proteomes" id="UP000274822">
    <property type="component" value="Unassembled WGS sequence"/>
</dbReference>
<proteinExistence type="predicted"/>
<dbReference type="EMBL" id="RBNJ01008745">
    <property type="protein sequence ID" value="RUS27275.1"/>
    <property type="molecule type" value="Genomic_DNA"/>
</dbReference>
<evidence type="ECO:0000313" key="1">
    <source>
        <dbReference type="EMBL" id="RUS27275.1"/>
    </source>
</evidence>
<sequence length="171" mass="19149">MLTPPTWKNPCDNRTESGSVNTMADCLYCAEKSSHEGLDCTQHCRVNAGRSIGPDRLYTPPNQLAFATRAELCDTTARIMALQNMDVLTKVTPITIETAEKCAEMWYDGRFAFAVQWCRVSFFVLCTSNPYPNHGPHPFTPSPAFRSEKSCAQSCRNLCAQLREIQEKMAS</sequence>
<dbReference type="AlphaFoldDB" id="A0A433QBX4"/>
<reference evidence="1 2" key="1">
    <citation type="journal article" date="2018" name="New Phytol.">
        <title>Phylogenomics of Endogonaceae and evolution of mycorrhizas within Mucoromycota.</title>
        <authorList>
            <person name="Chang Y."/>
            <person name="Desiro A."/>
            <person name="Na H."/>
            <person name="Sandor L."/>
            <person name="Lipzen A."/>
            <person name="Clum A."/>
            <person name="Barry K."/>
            <person name="Grigoriev I.V."/>
            <person name="Martin F.M."/>
            <person name="Stajich J.E."/>
            <person name="Smith M.E."/>
            <person name="Bonito G."/>
            <person name="Spatafora J.W."/>
        </authorList>
    </citation>
    <scope>NUCLEOTIDE SEQUENCE [LARGE SCALE GENOMIC DNA]</scope>
    <source>
        <strain evidence="1 2">AD002</strain>
    </source>
</reference>
<organism evidence="1 2">
    <name type="scientific">Jimgerdemannia flammicorona</name>
    <dbReference type="NCBI Taxonomy" id="994334"/>
    <lineage>
        <taxon>Eukaryota</taxon>
        <taxon>Fungi</taxon>
        <taxon>Fungi incertae sedis</taxon>
        <taxon>Mucoromycota</taxon>
        <taxon>Mucoromycotina</taxon>
        <taxon>Endogonomycetes</taxon>
        <taxon>Endogonales</taxon>
        <taxon>Endogonaceae</taxon>
        <taxon>Jimgerdemannia</taxon>
    </lineage>
</organism>
<accession>A0A433QBX4</accession>
<protein>
    <submittedName>
        <fullName evidence="1">Uncharacterized protein</fullName>
    </submittedName>
</protein>
<name>A0A433QBX4_9FUNG</name>
<gene>
    <name evidence="1" type="ORF">BC938DRAFT_483488</name>
</gene>
<keyword evidence="2" id="KW-1185">Reference proteome</keyword>
<evidence type="ECO:0000313" key="2">
    <source>
        <dbReference type="Proteomes" id="UP000274822"/>
    </source>
</evidence>
<comment type="caution">
    <text evidence="1">The sequence shown here is derived from an EMBL/GenBank/DDBJ whole genome shotgun (WGS) entry which is preliminary data.</text>
</comment>